<evidence type="ECO:0000313" key="4">
    <source>
        <dbReference type="Proteomes" id="UP000001555"/>
    </source>
</evidence>
<feature type="region of interest" description="Disordered" evidence="1">
    <location>
        <begin position="45"/>
        <end position="90"/>
    </location>
</feature>
<dbReference type="PaxDb" id="6945-B7Q9U4"/>
<dbReference type="EnsemblMetazoa" id="ISCW021073-RA">
    <property type="protein sequence ID" value="ISCW021073-PA"/>
    <property type="gene ID" value="ISCW021073"/>
</dbReference>
<dbReference type="VEuPathDB" id="VectorBase:ISCW021073"/>
<proteinExistence type="predicted"/>
<protein>
    <submittedName>
        <fullName evidence="2 3">Uncharacterized protein</fullName>
    </submittedName>
</protein>
<gene>
    <name evidence="2" type="ORF">IscW_ISCW021073</name>
</gene>
<sequence>MTAKALRPLCQSAGDRLSLANSNAGTARAHSRRLAPHAIFGDFLKNDSSAMKRSSRRKANKETKQNTHKKKKNYQSVEVRTGATSAASVSSRAGRGDCFSIAPIIGRARQHNFSPRIPASTAGQQMEGVG</sequence>
<keyword evidence="4" id="KW-1185">Reference proteome</keyword>
<dbReference type="Proteomes" id="UP000001555">
    <property type="component" value="Unassembled WGS sequence"/>
</dbReference>
<accession>B7Q9U4</accession>
<evidence type="ECO:0000313" key="3">
    <source>
        <dbReference type="EnsemblMetazoa" id="ISCW021073-PA"/>
    </source>
</evidence>
<evidence type="ECO:0000256" key="1">
    <source>
        <dbReference type="SAM" id="MobiDB-lite"/>
    </source>
</evidence>
<dbReference type="HOGENOM" id="CLU_1940435_0_0_1"/>
<dbReference type="AlphaFoldDB" id="B7Q9U4"/>
<feature type="compositionally biased region" description="Low complexity" evidence="1">
    <location>
        <begin position="79"/>
        <end position="90"/>
    </location>
</feature>
<organism>
    <name type="scientific">Ixodes scapularis</name>
    <name type="common">Black-legged tick</name>
    <name type="synonym">Deer tick</name>
    <dbReference type="NCBI Taxonomy" id="6945"/>
    <lineage>
        <taxon>Eukaryota</taxon>
        <taxon>Metazoa</taxon>
        <taxon>Ecdysozoa</taxon>
        <taxon>Arthropoda</taxon>
        <taxon>Chelicerata</taxon>
        <taxon>Arachnida</taxon>
        <taxon>Acari</taxon>
        <taxon>Parasitiformes</taxon>
        <taxon>Ixodida</taxon>
        <taxon>Ixodoidea</taxon>
        <taxon>Ixodidae</taxon>
        <taxon>Ixodinae</taxon>
        <taxon>Ixodes</taxon>
    </lineage>
</organism>
<reference evidence="2 4" key="1">
    <citation type="submission" date="2008-03" db="EMBL/GenBank/DDBJ databases">
        <title>Annotation of Ixodes scapularis.</title>
        <authorList>
            <consortium name="Ixodes scapularis Genome Project Consortium"/>
            <person name="Caler E."/>
            <person name="Hannick L.I."/>
            <person name="Bidwell S."/>
            <person name="Joardar V."/>
            <person name="Thiagarajan M."/>
            <person name="Amedeo P."/>
            <person name="Galinsky K.J."/>
            <person name="Schobel S."/>
            <person name="Inman J."/>
            <person name="Hostetler J."/>
            <person name="Miller J."/>
            <person name="Hammond M."/>
            <person name="Megy K."/>
            <person name="Lawson D."/>
            <person name="Kodira C."/>
            <person name="Sutton G."/>
            <person name="Meyer J."/>
            <person name="Hill C.A."/>
            <person name="Birren B."/>
            <person name="Nene V."/>
            <person name="Collins F."/>
            <person name="Alarcon-Chaidez F."/>
            <person name="Wikel S."/>
            <person name="Strausberg R."/>
        </authorList>
    </citation>
    <scope>NUCLEOTIDE SEQUENCE [LARGE SCALE GENOMIC DNA]</scope>
    <source>
        <strain evidence="4">Wikel</strain>
        <strain evidence="2">Wikel colony</strain>
    </source>
</reference>
<dbReference type="VEuPathDB" id="VectorBase:ISCI021073"/>
<reference evidence="3" key="2">
    <citation type="submission" date="2020-05" db="UniProtKB">
        <authorList>
            <consortium name="EnsemblMetazoa"/>
        </authorList>
    </citation>
    <scope>IDENTIFICATION</scope>
    <source>
        <strain evidence="3">wikel</strain>
    </source>
</reference>
<dbReference type="EMBL" id="DS891538">
    <property type="protein sequence ID" value="EEC15639.1"/>
    <property type="molecule type" value="Genomic_DNA"/>
</dbReference>
<dbReference type="EMBL" id="ABJB010560846">
    <property type="status" value="NOT_ANNOTATED_CDS"/>
    <property type="molecule type" value="Genomic_DNA"/>
</dbReference>
<name>B7Q9U4_IXOSC</name>
<dbReference type="InParanoid" id="B7Q9U4"/>
<evidence type="ECO:0000313" key="2">
    <source>
        <dbReference type="EMBL" id="EEC15639.1"/>
    </source>
</evidence>